<protein>
    <recommendedName>
        <fullName evidence="3">Serine/arginine repetitive matrix protein 2</fullName>
    </recommendedName>
</protein>
<reference evidence="1 2" key="1">
    <citation type="submission" date="2018-11" db="EMBL/GenBank/DDBJ databases">
        <authorList>
            <person name="Li F."/>
        </authorList>
    </citation>
    <scope>NUCLEOTIDE SEQUENCE [LARGE SCALE GENOMIC DNA]</scope>
    <source>
        <strain evidence="1 2">Gsoil 818</strain>
    </source>
</reference>
<evidence type="ECO:0008006" key="3">
    <source>
        <dbReference type="Google" id="ProtNLM"/>
    </source>
</evidence>
<proteinExistence type="predicted"/>
<name>A0A3N0GHB5_9ACTN</name>
<dbReference type="Proteomes" id="UP000279994">
    <property type="component" value="Unassembled WGS sequence"/>
</dbReference>
<organism evidence="1 2">
    <name type="scientific">Nocardioides pocheonensis</name>
    <dbReference type="NCBI Taxonomy" id="661485"/>
    <lineage>
        <taxon>Bacteria</taxon>
        <taxon>Bacillati</taxon>
        <taxon>Actinomycetota</taxon>
        <taxon>Actinomycetes</taxon>
        <taxon>Propionibacteriales</taxon>
        <taxon>Nocardioidaceae</taxon>
        <taxon>Nocardioides</taxon>
    </lineage>
</organism>
<dbReference type="AlphaFoldDB" id="A0A3N0GHB5"/>
<dbReference type="EMBL" id="RJSF01000047">
    <property type="protein sequence ID" value="RNM11863.1"/>
    <property type="molecule type" value="Genomic_DNA"/>
</dbReference>
<dbReference type="OrthoDB" id="3239759at2"/>
<accession>A0A3N0GHB5</accession>
<gene>
    <name evidence="1" type="ORF">EFL26_22255</name>
</gene>
<evidence type="ECO:0000313" key="1">
    <source>
        <dbReference type="EMBL" id="RNM11863.1"/>
    </source>
</evidence>
<comment type="caution">
    <text evidence="1">The sequence shown here is derived from an EMBL/GenBank/DDBJ whole genome shotgun (WGS) entry which is preliminary data.</text>
</comment>
<evidence type="ECO:0000313" key="2">
    <source>
        <dbReference type="Proteomes" id="UP000279994"/>
    </source>
</evidence>
<sequence length="288" mass="32484">MTTAINEAPLDFTTTEGLRLMLVRLRYGSDGWSHDPEASDLMSYAMEKYGALARKYGYEPVEAAIAAFDAMHTRAVRVADDPWAVVTRAVELTLVYDQRADGLLCSNQQARREVDIERHDAERFSDREAEFVDFHPAFAIPAPQDVLDFGDAEEGGDEPTNAWVAVDDAVAVFVALRWPEEVARTAIEYICTRLLRAGNRHTAFEALRRDRHAQAMLDVEQRAWLVFLRVILGNQHPDRRQTSAGRGMLLRLVIGDDPEALLADRSLVAEIASIRQPMRFEARGRHHV</sequence>
<keyword evidence="2" id="KW-1185">Reference proteome</keyword>